<dbReference type="Proteomes" id="UP001054252">
    <property type="component" value="Unassembled WGS sequence"/>
</dbReference>
<dbReference type="AlphaFoldDB" id="A0AAV5J8J3"/>
<organism evidence="1 2">
    <name type="scientific">Rubroshorea leprosula</name>
    <dbReference type="NCBI Taxonomy" id="152421"/>
    <lineage>
        <taxon>Eukaryota</taxon>
        <taxon>Viridiplantae</taxon>
        <taxon>Streptophyta</taxon>
        <taxon>Embryophyta</taxon>
        <taxon>Tracheophyta</taxon>
        <taxon>Spermatophyta</taxon>
        <taxon>Magnoliopsida</taxon>
        <taxon>eudicotyledons</taxon>
        <taxon>Gunneridae</taxon>
        <taxon>Pentapetalae</taxon>
        <taxon>rosids</taxon>
        <taxon>malvids</taxon>
        <taxon>Malvales</taxon>
        <taxon>Dipterocarpaceae</taxon>
        <taxon>Rubroshorea</taxon>
    </lineage>
</organism>
<protein>
    <submittedName>
        <fullName evidence="1">Uncharacterized protein</fullName>
    </submittedName>
</protein>
<keyword evidence="2" id="KW-1185">Reference proteome</keyword>
<sequence>MEGETEEFILKLSDRYQPCIQTTIQSDVKDKIMGYAKTGASPMPVSIASSNWELDTLCKVL</sequence>
<gene>
    <name evidence="1" type="ORF">SLEP1_g21247</name>
</gene>
<proteinExistence type="predicted"/>
<comment type="caution">
    <text evidence="1">The sequence shown here is derived from an EMBL/GenBank/DDBJ whole genome shotgun (WGS) entry which is preliminary data.</text>
</comment>
<evidence type="ECO:0000313" key="1">
    <source>
        <dbReference type="EMBL" id="GKV09807.1"/>
    </source>
</evidence>
<dbReference type="EMBL" id="BPVZ01000031">
    <property type="protein sequence ID" value="GKV09807.1"/>
    <property type="molecule type" value="Genomic_DNA"/>
</dbReference>
<evidence type="ECO:0000313" key="2">
    <source>
        <dbReference type="Proteomes" id="UP001054252"/>
    </source>
</evidence>
<name>A0AAV5J8J3_9ROSI</name>
<reference evidence="1 2" key="1">
    <citation type="journal article" date="2021" name="Commun. Biol.">
        <title>The genome of Shorea leprosula (Dipterocarpaceae) highlights the ecological relevance of drought in aseasonal tropical rainforests.</title>
        <authorList>
            <person name="Ng K.K.S."/>
            <person name="Kobayashi M.J."/>
            <person name="Fawcett J.A."/>
            <person name="Hatakeyama M."/>
            <person name="Paape T."/>
            <person name="Ng C.H."/>
            <person name="Ang C.C."/>
            <person name="Tnah L.H."/>
            <person name="Lee C.T."/>
            <person name="Nishiyama T."/>
            <person name="Sese J."/>
            <person name="O'Brien M.J."/>
            <person name="Copetti D."/>
            <person name="Mohd Noor M.I."/>
            <person name="Ong R.C."/>
            <person name="Putra M."/>
            <person name="Sireger I.Z."/>
            <person name="Indrioko S."/>
            <person name="Kosugi Y."/>
            <person name="Izuno A."/>
            <person name="Isagi Y."/>
            <person name="Lee S.L."/>
            <person name="Shimizu K.K."/>
        </authorList>
    </citation>
    <scope>NUCLEOTIDE SEQUENCE [LARGE SCALE GENOMIC DNA]</scope>
    <source>
        <strain evidence="1">214</strain>
    </source>
</reference>
<accession>A0AAV5J8J3</accession>